<reference evidence="1 2" key="1">
    <citation type="submission" date="2020-11" db="EMBL/GenBank/DDBJ databases">
        <title>Pseudomonas fulva producing VIM-24.</title>
        <authorList>
            <person name="Liu S."/>
        </authorList>
    </citation>
    <scope>NUCLEOTIDE SEQUENCE [LARGE SCALE GENOMIC DNA]</scope>
    <source>
        <strain evidence="1 2">ZDHY414</strain>
    </source>
</reference>
<dbReference type="Gene3D" id="1.20.120.740">
    <property type="entry name" value="YgfB uncharacterised protein family UPF0149, PF03695"/>
    <property type="match status" value="1"/>
</dbReference>
<organism evidence="1 2">
    <name type="scientific">Pseudomonas fulva</name>
    <dbReference type="NCBI Taxonomy" id="47880"/>
    <lineage>
        <taxon>Bacteria</taxon>
        <taxon>Pseudomonadati</taxon>
        <taxon>Pseudomonadota</taxon>
        <taxon>Gammaproteobacteria</taxon>
        <taxon>Pseudomonadales</taxon>
        <taxon>Pseudomonadaceae</taxon>
        <taxon>Pseudomonas</taxon>
    </lineage>
</organism>
<dbReference type="InterPro" id="IPR036255">
    <property type="entry name" value="YgfB-like_sf"/>
</dbReference>
<protein>
    <submittedName>
        <fullName evidence="1">UPF0149 family protein</fullName>
    </submittedName>
</protein>
<dbReference type="Pfam" id="PF03695">
    <property type="entry name" value="UPF0149"/>
    <property type="match status" value="1"/>
</dbReference>
<dbReference type="EMBL" id="CP064946">
    <property type="protein sequence ID" value="QPH50246.1"/>
    <property type="molecule type" value="Genomic_DNA"/>
</dbReference>
<evidence type="ECO:0000313" key="1">
    <source>
        <dbReference type="EMBL" id="QPH50246.1"/>
    </source>
</evidence>
<dbReference type="AlphaFoldDB" id="A0A7S9LJR4"/>
<dbReference type="NCBIfam" id="TIGR02292">
    <property type="entry name" value="ygfB_yecA"/>
    <property type="match status" value="1"/>
</dbReference>
<dbReference type="InterPro" id="IPR011978">
    <property type="entry name" value="YgfB-like"/>
</dbReference>
<dbReference type="NCBIfam" id="NF007704">
    <property type="entry name" value="PRK10396.1"/>
    <property type="match status" value="1"/>
</dbReference>
<proteinExistence type="predicted"/>
<dbReference type="SUPFAM" id="SSF101327">
    <property type="entry name" value="YgfB-like"/>
    <property type="match status" value="1"/>
</dbReference>
<accession>A0A7S9LJR4</accession>
<name>A0A7S9LJR4_9PSED</name>
<evidence type="ECO:0000313" key="2">
    <source>
        <dbReference type="Proteomes" id="UP000594430"/>
    </source>
</evidence>
<sequence>MLFKHGNDNAILTLSELDGFMSALCSTPRVVPPSEWLPVVGGGKLPHFKSKAQSQRYFDLLIKFHNRVLQMLAQATDELELLFEVRELPDGDVVVLKDWCFGYMKGVEVGQWPPLPAGLRHHFDAIALHGEEKSFPLLDKMSSEEHQATVPRVVEAVHRLYLHNRHS</sequence>
<gene>
    <name evidence="1" type="ORF">IZU98_05860</name>
</gene>
<dbReference type="Proteomes" id="UP000594430">
    <property type="component" value="Chromosome"/>
</dbReference>